<keyword evidence="2" id="KW-1185">Reference proteome</keyword>
<dbReference type="Proteomes" id="UP001235966">
    <property type="component" value="Unassembled WGS sequence"/>
</dbReference>
<dbReference type="CDD" id="cd22231">
    <property type="entry name" value="RHH_NikR_HicB-like"/>
    <property type="match status" value="1"/>
</dbReference>
<dbReference type="NCBIfam" id="NF041551">
    <property type="entry name" value="YlcI_YnfO_N"/>
    <property type="match status" value="1"/>
</dbReference>
<proteinExistence type="predicted"/>
<dbReference type="RefSeq" id="WP_278059642.1">
    <property type="nucleotide sequence ID" value="NZ_CP121247.1"/>
</dbReference>
<protein>
    <submittedName>
        <fullName evidence="1">Arc/MetJ-type ribon-helix-helix transcriptional regulator</fullName>
    </submittedName>
</protein>
<dbReference type="InterPro" id="IPR010985">
    <property type="entry name" value="Ribbon_hlx_hlx"/>
</dbReference>
<evidence type="ECO:0000313" key="2">
    <source>
        <dbReference type="Proteomes" id="UP001235966"/>
    </source>
</evidence>
<evidence type="ECO:0000313" key="1">
    <source>
        <dbReference type="EMBL" id="MDP9801534.1"/>
    </source>
</evidence>
<name>A0ABT9NCT2_9ACTO</name>
<gene>
    <name evidence="1" type="ORF">J2S49_001610</name>
</gene>
<comment type="caution">
    <text evidence="1">The sequence shown here is derived from an EMBL/GenBank/DDBJ whole genome shotgun (WGS) entry which is preliminary data.</text>
</comment>
<dbReference type="EMBL" id="JAUSQW010000001">
    <property type="protein sequence ID" value="MDP9801534.1"/>
    <property type="molecule type" value="Genomic_DNA"/>
</dbReference>
<accession>A0ABT9NCT2</accession>
<dbReference type="SUPFAM" id="SSF47598">
    <property type="entry name" value="Ribbon-helix-helix"/>
    <property type="match status" value="1"/>
</dbReference>
<organism evidence="1 2">
    <name type="scientific">Arcanobacterium wilhelmae</name>
    <dbReference type="NCBI Taxonomy" id="1803177"/>
    <lineage>
        <taxon>Bacteria</taxon>
        <taxon>Bacillati</taxon>
        <taxon>Actinomycetota</taxon>
        <taxon>Actinomycetes</taxon>
        <taxon>Actinomycetales</taxon>
        <taxon>Actinomycetaceae</taxon>
        <taxon>Arcanobacterium</taxon>
    </lineage>
</organism>
<sequence>MTVQIAVRIPDELAEFIDAEVHKGGARNRTDFVTSAIERDMRRRLAMRDAQILREQGAEDDLDSLVAWSAGRSSSVFSDLD</sequence>
<reference evidence="1 2" key="1">
    <citation type="submission" date="2023-07" db="EMBL/GenBank/DDBJ databases">
        <title>Sequencing the genomes of 1000 actinobacteria strains.</title>
        <authorList>
            <person name="Klenk H.-P."/>
        </authorList>
    </citation>
    <scope>NUCLEOTIDE SEQUENCE [LARGE SCALE GENOMIC DNA]</scope>
    <source>
        <strain evidence="1 2">DSM 102162</strain>
    </source>
</reference>